<evidence type="ECO:0000256" key="1">
    <source>
        <dbReference type="SAM" id="SignalP"/>
    </source>
</evidence>
<organism evidence="2 3">
    <name type="scientific">Croceitalea marina</name>
    <dbReference type="NCBI Taxonomy" id="1775166"/>
    <lineage>
        <taxon>Bacteria</taxon>
        <taxon>Pseudomonadati</taxon>
        <taxon>Bacteroidota</taxon>
        <taxon>Flavobacteriia</taxon>
        <taxon>Flavobacteriales</taxon>
        <taxon>Flavobacteriaceae</taxon>
        <taxon>Croceitalea</taxon>
    </lineage>
</organism>
<sequence length="194" mass="22868">MKKIFLLYFLLLSSLTFGQKNTVKEVASDSITELNFPKEISLKRKFRKQIEEKKRGFYRIYNYDTITPKNHSVEFLVDKIENDKEYSFVFDAEYLLAFNYTDMIPKLIELIINNKEVGLINTSDLIIWERIQSGDLKSYGHGGIVQDDLFKVSGRANHLLKEITGEDFGIIRMNTKQTELKEIQDKWIKWLKKL</sequence>
<name>A0ABW5MUY3_9FLAO</name>
<proteinExistence type="predicted"/>
<reference evidence="3" key="1">
    <citation type="journal article" date="2019" name="Int. J. Syst. Evol. Microbiol.">
        <title>The Global Catalogue of Microorganisms (GCM) 10K type strain sequencing project: providing services to taxonomists for standard genome sequencing and annotation.</title>
        <authorList>
            <consortium name="The Broad Institute Genomics Platform"/>
            <consortium name="The Broad Institute Genome Sequencing Center for Infectious Disease"/>
            <person name="Wu L."/>
            <person name="Ma J."/>
        </authorList>
    </citation>
    <scope>NUCLEOTIDE SEQUENCE [LARGE SCALE GENOMIC DNA]</scope>
    <source>
        <strain evidence="3">KCTC 52368</strain>
    </source>
</reference>
<evidence type="ECO:0000313" key="3">
    <source>
        <dbReference type="Proteomes" id="UP001597526"/>
    </source>
</evidence>
<feature type="signal peptide" evidence="1">
    <location>
        <begin position="1"/>
        <end position="18"/>
    </location>
</feature>
<dbReference type="Proteomes" id="UP001597526">
    <property type="component" value="Unassembled WGS sequence"/>
</dbReference>
<dbReference type="EMBL" id="JBHULB010000008">
    <property type="protein sequence ID" value="MFD2587052.1"/>
    <property type="molecule type" value="Genomic_DNA"/>
</dbReference>
<protein>
    <recommendedName>
        <fullName evidence="4">DUF4468 domain-containing protein</fullName>
    </recommendedName>
</protein>
<accession>A0ABW5MUY3</accession>
<dbReference type="RefSeq" id="WP_377766604.1">
    <property type="nucleotide sequence ID" value="NZ_JBHULB010000008.1"/>
</dbReference>
<keyword evidence="1" id="KW-0732">Signal</keyword>
<evidence type="ECO:0008006" key="4">
    <source>
        <dbReference type="Google" id="ProtNLM"/>
    </source>
</evidence>
<evidence type="ECO:0000313" key="2">
    <source>
        <dbReference type="EMBL" id="MFD2587052.1"/>
    </source>
</evidence>
<gene>
    <name evidence="2" type="ORF">ACFSQJ_08925</name>
</gene>
<keyword evidence="3" id="KW-1185">Reference proteome</keyword>
<comment type="caution">
    <text evidence="2">The sequence shown here is derived from an EMBL/GenBank/DDBJ whole genome shotgun (WGS) entry which is preliminary data.</text>
</comment>
<feature type="chain" id="PRO_5047109341" description="DUF4468 domain-containing protein" evidence="1">
    <location>
        <begin position="19"/>
        <end position="194"/>
    </location>
</feature>